<dbReference type="OrthoDB" id="41717at2759"/>
<comment type="caution">
    <text evidence="1">The sequence shown here is derived from an EMBL/GenBank/DDBJ whole genome shotgun (WGS) entry which is preliminary data.</text>
</comment>
<name>A0A836CA35_9STRA</name>
<proteinExistence type="predicted"/>
<sequence length="141" mass="14802">MAALNWGCNDAATRLLIHIADAPCHGTSYHSMADSHPSGAPYGQCAADLLQALSNLSIEYIFGRLNSSTDTMVAKFNDEIGGAYIKLCDMADVRKITKSVVTATRGTMARTAKTGIGGRRPIIFKAGAATAARPGAIADEE</sequence>
<dbReference type="PANTHER" id="PTHR47763">
    <property type="entry name" value="ALPHA-PROTEIN KINASE VWKA"/>
    <property type="match status" value="1"/>
</dbReference>
<gene>
    <name evidence="1" type="ORF">JKP88DRAFT_247974</name>
</gene>
<dbReference type="InterPro" id="IPR052969">
    <property type="entry name" value="Thr-specific_kinase-like"/>
</dbReference>
<dbReference type="EMBL" id="JAFCMP010000513">
    <property type="protein sequence ID" value="KAG5178705.1"/>
    <property type="molecule type" value="Genomic_DNA"/>
</dbReference>
<reference evidence="1" key="1">
    <citation type="submission" date="2021-02" db="EMBL/GenBank/DDBJ databases">
        <title>First Annotated Genome of the Yellow-green Alga Tribonema minus.</title>
        <authorList>
            <person name="Mahan K.M."/>
        </authorList>
    </citation>
    <scope>NUCLEOTIDE SEQUENCE</scope>
    <source>
        <strain evidence="1">UTEX B ZZ1240</strain>
    </source>
</reference>
<dbReference type="PANTHER" id="PTHR47763:SF4">
    <property type="entry name" value="ALPHA-PROTEIN KINASE VWKA"/>
    <property type="match status" value="1"/>
</dbReference>
<evidence type="ECO:0000313" key="1">
    <source>
        <dbReference type="EMBL" id="KAG5178705.1"/>
    </source>
</evidence>
<evidence type="ECO:0000313" key="2">
    <source>
        <dbReference type="Proteomes" id="UP000664859"/>
    </source>
</evidence>
<dbReference type="AlphaFoldDB" id="A0A836CA35"/>
<protein>
    <submittedName>
        <fullName evidence="1">Uncharacterized protein</fullName>
    </submittedName>
</protein>
<keyword evidence="2" id="KW-1185">Reference proteome</keyword>
<accession>A0A836CA35</accession>
<dbReference type="Proteomes" id="UP000664859">
    <property type="component" value="Unassembled WGS sequence"/>
</dbReference>
<organism evidence="1 2">
    <name type="scientific">Tribonema minus</name>
    <dbReference type="NCBI Taxonomy" id="303371"/>
    <lineage>
        <taxon>Eukaryota</taxon>
        <taxon>Sar</taxon>
        <taxon>Stramenopiles</taxon>
        <taxon>Ochrophyta</taxon>
        <taxon>PX clade</taxon>
        <taxon>Xanthophyceae</taxon>
        <taxon>Tribonematales</taxon>
        <taxon>Tribonemataceae</taxon>
        <taxon>Tribonema</taxon>
    </lineage>
</organism>